<keyword evidence="1" id="KW-1277">Toxin-antitoxin system</keyword>
<proteinExistence type="predicted"/>
<dbReference type="EMBL" id="JAEKLZ010000438">
    <property type="protein sequence ID" value="MBW8728662.1"/>
    <property type="molecule type" value="Genomic_DNA"/>
</dbReference>
<reference evidence="2" key="1">
    <citation type="submission" date="2020-06" db="EMBL/GenBank/DDBJ databases">
        <title>Stable isotope informed genome-resolved metagenomics uncovers potential trophic interactions in rhizosphere soil.</title>
        <authorList>
            <person name="Starr E.P."/>
            <person name="Shi S."/>
            <person name="Blazewicz S.J."/>
            <person name="Koch B.J."/>
            <person name="Probst A.J."/>
            <person name="Hungate B.A."/>
            <person name="Pett-Ridge J."/>
            <person name="Firestone M.K."/>
            <person name="Banfield J.F."/>
        </authorList>
    </citation>
    <scope>NUCLEOTIDE SEQUENCE</scope>
    <source>
        <strain evidence="2">YM_69_17</strain>
    </source>
</reference>
<sequence length="103" mass="11584">MRSLRYTSAALDDIADIVAYIAESNSNTELAEGFAGQLLDKCEKLAALRGTLGRARPELRPDLRSIPFKSYVIFFRYLGDTFEVVNILEGHRDIDGYFHPGDE</sequence>
<dbReference type="Proteomes" id="UP000700706">
    <property type="component" value="Unassembled WGS sequence"/>
</dbReference>
<protein>
    <submittedName>
        <fullName evidence="2">Type II toxin-antitoxin system RelE/ParE family toxin</fullName>
    </submittedName>
</protein>
<dbReference type="AlphaFoldDB" id="A0A952KGE5"/>
<dbReference type="Pfam" id="PF05016">
    <property type="entry name" value="ParE_toxin"/>
    <property type="match status" value="1"/>
</dbReference>
<dbReference type="InterPro" id="IPR007712">
    <property type="entry name" value="RelE/ParE_toxin"/>
</dbReference>
<evidence type="ECO:0000313" key="3">
    <source>
        <dbReference type="Proteomes" id="UP000700706"/>
    </source>
</evidence>
<organism evidence="2 3">
    <name type="scientific">Inquilinus limosus</name>
    <dbReference type="NCBI Taxonomy" id="171674"/>
    <lineage>
        <taxon>Bacteria</taxon>
        <taxon>Pseudomonadati</taxon>
        <taxon>Pseudomonadota</taxon>
        <taxon>Alphaproteobacteria</taxon>
        <taxon>Rhodospirillales</taxon>
        <taxon>Rhodospirillaceae</taxon>
        <taxon>Inquilinus</taxon>
    </lineage>
</organism>
<comment type="caution">
    <text evidence="2">The sequence shown here is derived from an EMBL/GenBank/DDBJ whole genome shotgun (WGS) entry which is preliminary data.</text>
</comment>
<evidence type="ECO:0000256" key="1">
    <source>
        <dbReference type="ARBA" id="ARBA00022649"/>
    </source>
</evidence>
<evidence type="ECO:0000313" key="2">
    <source>
        <dbReference type="EMBL" id="MBW8728662.1"/>
    </source>
</evidence>
<name>A0A952KGE5_9PROT</name>
<dbReference type="InterPro" id="IPR035093">
    <property type="entry name" value="RelE/ParE_toxin_dom_sf"/>
</dbReference>
<accession>A0A952KGE5</accession>
<gene>
    <name evidence="2" type="ORF">JF625_26390</name>
</gene>
<dbReference type="Gene3D" id="3.30.2310.20">
    <property type="entry name" value="RelE-like"/>
    <property type="match status" value="1"/>
</dbReference>